<name>A0A523UVZ7_UNCT6</name>
<dbReference type="GO" id="GO:0006950">
    <property type="term" value="P:response to stress"/>
    <property type="evidence" value="ECO:0007669"/>
    <property type="project" value="UniProtKB-ARBA"/>
</dbReference>
<evidence type="ECO:0000256" key="1">
    <source>
        <dbReference type="SAM" id="Phobius"/>
    </source>
</evidence>
<dbReference type="GO" id="GO:0016209">
    <property type="term" value="F:antioxidant activity"/>
    <property type="evidence" value="ECO:0007669"/>
    <property type="project" value="InterPro"/>
</dbReference>
<dbReference type="CDD" id="cd02966">
    <property type="entry name" value="TlpA_like_family"/>
    <property type="match status" value="1"/>
</dbReference>
<dbReference type="InterPro" id="IPR011990">
    <property type="entry name" value="TPR-like_helical_dom_sf"/>
</dbReference>
<gene>
    <name evidence="3" type="ORF">E3J62_04160</name>
</gene>
<dbReference type="PANTHER" id="PTHR42852:SF13">
    <property type="entry name" value="PROTEIN DIPZ"/>
    <property type="match status" value="1"/>
</dbReference>
<keyword evidence="1" id="KW-0812">Transmembrane</keyword>
<feature type="transmembrane region" description="Helical" evidence="1">
    <location>
        <begin position="30"/>
        <end position="51"/>
    </location>
</feature>
<dbReference type="Proteomes" id="UP000315525">
    <property type="component" value="Unassembled WGS sequence"/>
</dbReference>
<sequence>MIECSTEIQKDGEGHGALIRVKSEALMRRAMLVVWAIALCVLSFFACNSYGQIAKIGPDKPRWGELLTVTYDPSAPGAKFSAADKVYIIGWLYFSDRIETVWGEMSGFRHLLMHKLSIKDGVSFVTFYFITMDDWDLRAMVSEMIYRPDGVPGRGAYEQMMSSRDHDYREMFAKEMALYPRNYAAYRTKWFIEASQYDKDSLALIIAQDIDKLSDTVEGEPVGYLYSLSYGYLLLKQEAKSRETLAKMLKGYPSSRLTAHALGDYQYQAFAQNIGGEGPEVVKGWIWETIQRYSNTKFARDKSSSLCWQKDFPLKTMEAICREWIEDEPENPRPYYNLAQAYKVHGEKVEEASSLIEKAVELTHKGKLRLYEDISGSGTEFLLPSGYLVMAELCLMQRNYTGALSAVKAAQALEKETRPESYLVEAQIWRGLSKPSRTESAHVEAWRRGSQEAKDSLEVLYKRKHGSMEGFDEYIRTGSTAGQEEKPSAPSFQVTSLDGKRFDLESLRGKVVVLNFWYLGCAPCRMEIPSLNKLVKAFREKAVVFIAIGLDDDEAMRQFLKETEFAYDVVSKGGRVVSHFGVRGFPTHIIIDQDGLIDTRLTGGSKEIDKNLAPLIERLLGI</sequence>
<comment type="caution">
    <text evidence="3">The sequence shown here is derived from an EMBL/GenBank/DDBJ whole genome shotgun (WGS) entry which is preliminary data.</text>
</comment>
<dbReference type="AlphaFoldDB" id="A0A523UVZ7"/>
<dbReference type="PROSITE" id="PS51352">
    <property type="entry name" value="THIOREDOXIN_2"/>
    <property type="match status" value="1"/>
</dbReference>
<evidence type="ECO:0000313" key="3">
    <source>
        <dbReference type="EMBL" id="TET46471.1"/>
    </source>
</evidence>
<dbReference type="InterPro" id="IPR036249">
    <property type="entry name" value="Thioredoxin-like_sf"/>
</dbReference>
<dbReference type="PANTHER" id="PTHR42852">
    <property type="entry name" value="THIOL:DISULFIDE INTERCHANGE PROTEIN DSBE"/>
    <property type="match status" value="1"/>
</dbReference>
<dbReference type="SUPFAM" id="SSF52833">
    <property type="entry name" value="Thioredoxin-like"/>
    <property type="match status" value="1"/>
</dbReference>
<keyword evidence="1" id="KW-1133">Transmembrane helix</keyword>
<dbReference type="Gene3D" id="1.25.40.10">
    <property type="entry name" value="Tetratricopeptide repeat domain"/>
    <property type="match status" value="1"/>
</dbReference>
<dbReference type="Pfam" id="PF00578">
    <property type="entry name" value="AhpC-TSA"/>
    <property type="match status" value="1"/>
</dbReference>
<evidence type="ECO:0000259" key="2">
    <source>
        <dbReference type="PROSITE" id="PS51352"/>
    </source>
</evidence>
<dbReference type="GO" id="GO:0016491">
    <property type="term" value="F:oxidoreductase activity"/>
    <property type="evidence" value="ECO:0007669"/>
    <property type="project" value="InterPro"/>
</dbReference>
<proteinExistence type="predicted"/>
<organism evidence="3 4">
    <name type="scientific">candidate division TA06 bacterium</name>
    <dbReference type="NCBI Taxonomy" id="2250710"/>
    <lineage>
        <taxon>Bacteria</taxon>
        <taxon>Bacteria division TA06</taxon>
    </lineage>
</organism>
<accession>A0A523UVZ7</accession>
<keyword evidence="1" id="KW-0472">Membrane</keyword>
<dbReference type="InterPro" id="IPR013766">
    <property type="entry name" value="Thioredoxin_domain"/>
</dbReference>
<dbReference type="Gene3D" id="3.40.30.10">
    <property type="entry name" value="Glutaredoxin"/>
    <property type="match status" value="1"/>
</dbReference>
<protein>
    <submittedName>
        <fullName evidence="3">TlpA family protein disulfide reductase</fullName>
    </submittedName>
</protein>
<dbReference type="InterPro" id="IPR017937">
    <property type="entry name" value="Thioredoxin_CS"/>
</dbReference>
<feature type="domain" description="Thioredoxin" evidence="2">
    <location>
        <begin position="483"/>
        <end position="621"/>
    </location>
</feature>
<evidence type="ECO:0000313" key="4">
    <source>
        <dbReference type="Proteomes" id="UP000315525"/>
    </source>
</evidence>
<dbReference type="InterPro" id="IPR000866">
    <property type="entry name" value="AhpC/TSA"/>
</dbReference>
<dbReference type="SUPFAM" id="SSF48452">
    <property type="entry name" value="TPR-like"/>
    <property type="match status" value="1"/>
</dbReference>
<dbReference type="InterPro" id="IPR050553">
    <property type="entry name" value="Thioredoxin_ResA/DsbE_sf"/>
</dbReference>
<dbReference type="PROSITE" id="PS00194">
    <property type="entry name" value="THIOREDOXIN_1"/>
    <property type="match status" value="1"/>
</dbReference>
<reference evidence="3 4" key="1">
    <citation type="submission" date="2019-03" db="EMBL/GenBank/DDBJ databases">
        <title>Metabolic potential of uncultured bacteria and archaea associated with petroleum seepage in deep-sea sediments.</title>
        <authorList>
            <person name="Dong X."/>
            <person name="Hubert C."/>
        </authorList>
    </citation>
    <scope>NUCLEOTIDE SEQUENCE [LARGE SCALE GENOMIC DNA]</scope>
    <source>
        <strain evidence="3">E44_bin18</strain>
    </source>
</reference>
<dbReference type="EMBL" id="SOJN01000051">
    <property type="protein sequence ID" value="TET46471.1"/>
    <property type="molecule type" value="Genomic_DNA"/>
</dbReference>